<reference evidence="1 2" key="2">
    <citation type="journal article" date="2006" name="J. Gen. Virol.">
        <title>Genome sequences of two frog herpesviruses.</title>
        <authorList>
            <person name="Davison A.J."/>
            <person name="Cunningham C."/>
            <person name="Sauerbier W."/>
            <person name="McKinnell R.G."/>
        </authorList>
    </citation>
    <scope>NUCLEOTIDE SEQUENCE [LARGE SCALE GENOMIC DNA]</scope>
    <source>
        <strain evidence="1 2">McKinnell</strain>
    </source>
</reference>
<dbReference type="EMBL" id="DQ665917">
    <property type="protein sequence ID" value="ABG25784.1"/>
    <property type="molecule type" value="Genomic_DNA"/>
</dbReference>
<name>Q14VU8_9VIRU</name>
<reference evidence="2" key="1">
    <citation type="journal article" date="1999" name="J. Cancer Res. Clin. Oncol.">
        <title>Genomic studies of the Lucke tumor herpesvirus (RaHV-1).</title>
        <authorList>
            <person name="Davison A.J."/>
            <person name="Sauerbier W."/>
            <person name="Dolan A."/>
            <person name="Addison C."/>
            <person name="McKinnell R.G."/>
        </authorList>
    </citation>
    <scope>NUCLEOTIDE SEQUENCE [LARGE SCALE GENOMIC DNA]</scope>
    <source>
        <strain evidence="2">McKinnell</strain>
    </source>
</reference>
<protein>
    <submittedName>
        <fullName evidence="1">ORF10</fullName>
    </submittedName>
</protein>
<keyword evidence="2" id="KW-1185">Reference proteome</keyword>
<evidence type="ECO:0000313" key="2">
    <source>
        <dbReference type="Proteomes" id="UP000011238"/>
    </source>
</evidence>
<evidence type="ECO:0000313" key="1">
    <source>
        <dbReference type="EMBL" id="ABG25784.1"/>
    </source>
</evidence>
<dbReference type="KEGG" id="vg:5141225"/>
<organism evidence="2">
    <name type="scientific">Ranid herpesvirus 1</name>
    <name type="common">Lucke tumor herpesvirus</name>
    <dbReference type="NCBI Taxonomy" id="85655"/>
    <lineage>
        <taxon>Viruses</taxon>
        <taxon>Duplodnaviria</taxon>
        <taxon>Heunggongvirae</taxon>
        <taxon>Peploviricota</taxon>
        <taxon>Herviviricetes</taxon>
        <taxon>Herpesvirales</taxon>
        <taxon>Alloherpesviridae</taxon>
        <taxon>Batravirus</taxon>
        <taxon>Batravirus ranidallo1</taxon>
    </lineage>
</organism>
<accession>Q14VU8</accession>
<sequence length="249" mass="28783">MQTYKEDWMRHMAHVRNLSPAKHPVWESYRILVAKIGNMVSCISERNVVSRVIQLRLMCNAAARCAATGGCTHKLPRPSPPIWKMAETVLWGNFYHQARTLLSDHIQGMLRSVREGTIWNWETVFVVAAALFLYDAQCGGLNYKARCVHYMRSYIVLGYCDILGHPPPHREYVETPDPVYMACMCQDSLFVKDILAFLPNNLYREQEEVLSTIDVDYVLVRQLVLEDIQKYQYMVLKLAQTICTGMKLF</sequence>
<dbReference type="GeneID" id="5141225"/>
<dbReference type="Proteomes" id="UP000011238">
    <property type="component" value="Segment"/>
</dbReference>
<dbReference type="RefSeq" id="YP_656665.1">
    <property type="nucleotide sequence ID" value="NC_008211.1"/>
</dbReference>
<proteinExistence type="predicted"/>